<protein>
    <submittedName>
        <fullName evidence="1">Uncharacterized protein</fullName>
    </submittedName>
</protein>
<organism evidence="1">
    <name type="scientific">bioreactor metagenome</name>
    <dbReference type="NCBI Taxonomy" id="1076179"/>
    <lineage>
        <taxon>unclassified sequences</taxon>
        <taxon>metagenomes</taxon>
        <taxon>ecological metagenomes</taxon>
    </lineage>
</organism>
<evidence type="ECO:0000313" key="1">
    <source>
        <dbReference type="EMBL" id="MPM91573.1"/>
    </source>
</evidence>
<reference evidence="1" key="1">
    <citation type="submission" date="2019-08" db="EMBL/GenBank/DDBJ databases">
        <authorList>
            <person name="Kucharzyk K."/>
            <person name="Murdoch R.W."/>
            <person name="Higgins S."/>
            <person name="Loffler F."/>
        </authorList>
    </citation>
    <scope>NUCLEOTIDE SEQUENCE</scope>
</reference>
<proteinExistence type="predicted"/>
<gene>
    <name evidence="1" type="ORF">SDC9_138704</name>
</gene>
<accession>A0A645DSB8</accession>
<dbReference type="EMBL" id="VSSQ01038612">
    <property type="protein sequence ID" value="MPM91573.1"/>
    <property type="molecule type" value="Genomic_DNA"/>
</dbReference>
<dbReference type="AlphaFoldDB" id="A0A645DSB8"/>
<sequence length="136" mass="14783">MSPSVRRKLAPGKGSAVVFAVRSCQEGRLHRKIELHFSAGDAGSRDGRNIGFLFCDKEKISSTRPLHQSHISPVKGTAPALSLEDEPGVIFPQGLCMVLKKDDFKPRCRDEGFNGLLLSQGKSTRFNALFSGVEVG</sequence>
<name>A0A645DSB8_9ZZZZ</name>
<comment type="caution">
    <text evidence="1">The sequence shown here is derived from an EMBL/GenBank/DDBJ whole genome shotgun (WGS) entry which is preliminary data.</text>
</comment>